<sequence>MIEATQLLLFIAASFLLCLAPGPDNIYVLTQGMTKSKKAAIITTFGLCSGLIIHTSAAALGISVIFQTSQMAFDIVKYAGAAYLLYIAYQAFKYRNKPLDLSVQNSSSELKKLFFKGFIMNILNPKVSIFFLAFLPQFVNTQAGNVPLQMITLGIIFMIMTVVVFSSIGIAANLLSSKLQKNPGIVKVMNILTSTVLVALGIKLALSQR</sequence>
<comment type="subcellular location">
    <subcellularLocation>
        <location evidence="1">Cell membrane</location>
        <topology evidence="1">Multi-pass membrane protein</topology>
    </subcellularLocation>
</comment>
<dbReference type="GO" id="GO:0005886">
    <property type="term" value="C:plasma membrane"/>
    <property type="evidence" value="ECO:0007669"/>
    <property type="project" value="UniProtKB-SubCell"/>
</dbReference>
<feature type="transmembrane region" description="Helical" evidence="6">
    <location>
        <begin position="72"/>
        <end position="92"/>
    </location>
</feature>
<reference evidence="7 8" key="1">
    <citation type="submission" date="2017-01" db="EMBL/GenBank/DDBJ databases">
        <title>Genome sequencing of Arcobacter sp. LPB0137.</title>
        <authorList>
            <person name="Lee G.-W."/>
            <person name="Yi H."/>
        </authorList>
    </citation>
    <scope>NUCLEOTIDE SEQUENCE [LARGE SCALE GENOMIC DNA]</scope>
    <source>
        <strain evidence="7 8">LPB0137</strain>
    </source>
</reference>
<dbReference type="OrthoDB" id="9807053at2"/>
<evidence type="ECO:0000256" key="2">
    <source>
        <dbReference type="ARBA" id="ARBA00022475"/>
    </source>
</evidence>
<feature type="transmembrane region" description="Helical" evidence="6">
    <location>
        <begin position="39"/>
        <end position="66"/>
    </location>
</feature>
<dbReference type="AlphaFoldDB" id="A0A1P8KIJ7"/>
<organism evidence="7 8">
    <name type="scientific">Poseidonibacter parvus</name>
    <dbReference type="NCBI Taxonomy" id="1850254"/>
    <lineage>
        <taxon>Bacteria</taxon>
        <taxon>Pseudomonadati</taxon>
        <taxon>Campylobacterota</taxon>
        <taxon>Epsilonproteobacteria</taxon>
        <taxon>Campylobacterales</taxon>
        <taxon>Arcobacteraceae</taxon>
        <taxon>Poseidonibacter</taxon>
    </lineage>
</organism>
<keyword evidence="4 6" id="KW-1133">Transmembrane helix</keyword>
<keyword evidence="5 6" id="KW-0472">Membrane</keyword>
<evidence type="ECO:0000256" key="3">
    <source>
        <dbReference type="ARBA" id="ARBA00022692"/>
    </source>
</evidence>
<dbReference type="Proteomes" id="UP000186074">
    <property type="component" value="Chromosome"/>
</dbReference>
<evidence type="ECO:0000256" key="1">
    <source>
        <dbReference type="ARBA" id="ARBA00004651"/>
    </source>
</evidence>
<keyword evidence="8" id="KW-1185">Reference proteome</keyword>
<dbReference type="KEGG" id="alp:LPB137_00170"/>
<dbReference type="EMBL" id="CP019070">
    <property type="protein sequence ID" value="APW64354.1"/>
    <property type="molecule type" value="Genomic_DNA"/>
</dbReference>
<dbReference type="Pfam" id="PF01810">
    <property type="entry name" value="LysE"/>
    <property type="match status" value="1"/>
</dbReference>
<dbReference type="STRING" id="1850254.LPB137_00170"/>
<dbReference type="PANTHER" id="PTHR30086:SF20">
    <property type="entry name" value="ARGININE EXPORTER PROTEIN ARGO-RELATED"/>
    <property type="match status" value="1"/>
</dbReference>
<proteinExistence type="predicted"/>
<dbReference type="PANTHER" id="PTHR30086">
    <property type="entry name" value="ARGININE EXPORTER PROTEIN ARGO"/>
    <property type="match status" value="1"/>
</dbReference>
<dbReference type="InterPro" id="IPR001123">
    <property type="entry name" value="LeuE-type"/>
</dbReference>
<evidence type="ECO:0000256" key="4">
    <source>
        <dbReference type="ARBA" id="ARBA00022989"/>
    </source>
</evidence>
<gene>
    <name evidence="7" type="ORF">LPB137_00170</name>
</gene>
<evidence type="ECO:0000313" key="7">
    <source>
        <dbReference type="EMBL" id="APW64354.1"/>
    </source>
</evidence>
<evidence type="ECO:0000256" key="5">
    <source>
        <dbReference type="ARBA" id="ARBA00023136"/>
    </source>
</evidence>
<feature type="transmembrane region" description="Helical" evidence="6">
    <location>
        <begin position="188"/>
        <end position="206"/>
    </location>
</feature>
<keyword evidence="2" id="KW-1003">Cell membrane</keyword>
<accession>A0A1P8KIJ7</accession>
<evidence type="ECO:0000256" key="6">
    <source>
        <dbReference type="SAM" id="Phobius"/>
    </source>
</evidence>
<feature type="transmembrane region" description="Helical" evidence="6">
    <location>
        <begin position="155"/>
        <end position="176"/>
    </location>
</feature>
<name>A0A1P8KIJ7_9BACT</name>
<feature type="transmembrane region" description="Helical" evidence="6">
    <location>
        <begin position="6"/>
        <end position="27"/>
    </location>
</feature>
<dbReference type="PIRSF" id="PIRSF006324">
    <property type="entry name" value="LeuE"/>
    <property type="match status" value="1"/>
</dbReference>
<dbReference type="GO" id="GO:0015171">
    <property type="term" value="F:amino acid transmembrane transporter activity"/>
    <property type="evidence" value="ECO:0007669"/>
    <property type="project" value="TreeGrafter"/>
</dbReference>
<evidence type="ECO:0000313" key="8">
    <source>
        <dbReference type="Proteomes" id="UP000186074"/>
    </source>
</evidence>
<dbReference type="RefSeq" id="WP_076082749.1">
    <property type="nucleotide sequence ID" value="NZ_CP019070.1"/>
</dbReference>
<feature type="transmembrane region" description="Helical" evidence="6">
    <location>
        <begin position="113"/>
        <end position="135"/>
    </location>
</feature>
<protein>
    <submittedName>
        <fullName evidence="7">Threonine transporter RhtB</fullName>
    </submittedName>
</protein>
<keyword evidence="3 6" id="KW-0812">Transmembrane</keyword>